<protein>
    <submittedName>
        <fullName evidence="21">Membrane carboxypeptidase (Penicillin-binding protein)</fullName>
    </submittedName>
</protein>
<keyword evidence="6" id="KW-0328">Glycosyltransferase</keyword>
<sequence>MRNNHGNGFFSRIRAFFATRAENSNHWFKRFWHRYQLTRWLIVTFLAVVFVLSAVLTFQAKTANVRDLKAQLEKTTYIYDASNQKAGSLYAQKGTYVPLSRISPNISKAVISTEDRNFYHEYGFSLKGIARAGLLFIKNKLLHRNYISGGGSTLTQQLVKNAFLSQEQTLTRKLKELFLSIEVENVYTKNDILSMYLNNAYFGNGVWGVQDASQKYFGKSASQLTVPESAVIAGMLTNPSGFNPIDHPIRAKARRNVVLGLMAETGVISKNQLKAYQQTPIVVNDTYQTKDSYKYPYYFDAVINEAISKYGLTESEILNHGYKIYTYLDQNDQSQMQANFKNPYLFPSDAADGTKVQAASVAVNPNNGGVMGVVGGRGQHVFRGYNRATQITRQPGSTIKPLAVYTPALENGYFYDSMLQDKKTSYGSNHYTPKNYNNVYQGKIPMYQALAQSVNAPAVWLLNKIGINKGFDSVKKFGLPVTKKDDNLALALGGMNNGVSPQQLAGAYTAFANNGVRTQPHYIRKIVDATGKVIVANPDVTTTKVMSPKVAKQMTSMMMDVFNYGTGATAKPAGYTIAGKTGSTEADATSDGDSTRDKWIVGYTPDVVVATWEGFDSTNQNHHLENLSGTGVGPLFKTQMEQILPYTKQTPFETKDATSLAKAANSSSSVWDDIQNGAADIGNQIERGASSAANTVKRWWDNATSGIFGH</sequence>
<gene>
    <name evidence="21" type="ORF">FC96_GL000118</name>
</gene>
<evidence type="ECO:0000256" key="3">
    <source>
        <dbReference type="ARBA" id="ARBA00022475"/>
    </source>
</evidence>
<accession>A0A0R1HQS6</accession>
<dbReference type="GO" id="GO:0009002">
    <property type="term" value="F:serine-type D-Ala-D-Ala carboxypeptidase activity"/>
    <property type="evidence" value="ECO:0007669"/>
    <property type="project" value="UniProtKB-EC"/>
</dbReference>
<evidence type="ECO:0000313" key="21">
    <source>
        <dbReference type="EMBL" id="KRK49197.1"/>
    </source>
</evidence>
<feature type="domain" description="Penicillin-binding protein transpeptidase" evidence="19">
    <location>
        <begin position="360"/>
        <end position="610"/>
    </location>
</feature>
<keyword evidence="15" id="KW-0961">Cell wall biogenesis/degradation</keyword>
<dbReference type="Gene3D" id="1.10.3810.10">
    <property type="entry name" value="Biosynthetic peptidoglycan transglycosylase-like"/>
    <property type="match status" value="1"/>
</dbReference>
<evidence type="ECO:0000256" key="5">
    <source>
        <dbReference type="ARBA" id="ARBA00022670"/>
    </source>
</evidence>
<evidence type="ECO:0000256" key="7">
    <source>
        <dbReference type="ARBA" id="ARBA00022679"/>
    </source>
</evidence>
<name>A0A0R1HQS6_9LACO</name>
<evidence type="ECO:0000256" key="1">
    <source>
        <dbReference type="ARBA" id="ARBA00007090"/>
    </source>
</evidence>
<keyword evidence="10" id="KW-0133">Cell shape</keyword>
<keyword evidence="9" id="KW-0378">Hydrolase</keyword>
<evidence type="ECO:0000259" key="19">
    <source>
        <dbReference type="Pfam" id="PF00905"/>
    </source>
</evidence>
<comment type="catalytic activity">
    <reaction evidence="17">
        <text>[GlcNAc-(1-&gt;4)-Mur2Ac(oyl-L-Ala-gamma-D-Glu-L-Lys-D-Ala-D-Ala)](n)-di-trans,octa-cis-undecaprenyl diphosphate + beta-D-GlcNAc-(1-&gt;4)-Mur2Ac(oyl-L-Ala-gamma-D-Glu-L-Lys-D-Ala-D-Ala)-di-trans,octa-cis-undecaprenyl diphosphate = [GlcNAc-(1-&gt;4)-Mur2Ac(oyl-L-Ala-gamma-D-Glu-L-Lys-D-Ala-D-Ala)](n+1)-di-trans,octa-cis-undecaprenyl diphosphate + di-trans,octa-cis-undecaprenyl diphosphate + H(+)</text>
        <dbReference type="Rhea" id="RHEA:23708"/>
        <dbReference type="Rhea" id="RHEA-COMP:9602"/>
        <dbReference type="Rhea" id="RHEA-COMP:9603"/>
        <dbReference type="ChEBI" id="CHEBI:15378"/>
        <dbReference type="ChEBI" id="CHEBI:58405"/>
        <dbReference type="ChEBI" id="CHEBI:60033"/>
        <dbReference type="ChEBI" id="CHEBI:78435"/>
        <dbReference type="EC" id="2.4.99.28"/>
    </reaction>
</comment>
<comment type="caution">
    <text evidence="21">The sequence shown here is derived from an EMBL/GenBank/DDBJ whole genome shotgun (WGS) entry which is preliminary data.</text>
</comment>
<keyword evidence="22" id="KW-1185">Reference proteome</keyword>
<dbReference type="AlphaFoldDB" id="A0A0R1HQS6"/>
<evidence type="ECO:0000256" key="9">
    <source>
        <dbReference type="ARBA" id="ARBA00022801"/>
    </source>
</evidence>
<keyword evidence="8 18" id="KW-0812">Transmembrane</keyword>
<dbReference type="PANTHER" id="PTHR32282:SF32">
    <property type="entry name" value="PENICILLIN-BINDING PROTEIN 2A"/>
    <property type="match status" value="1"/>
</dbReference>
<dbReference type="OrthoDB" id="9766909at2"/>
<evidence type="ECO:0000313" key="22">
    <source>
        <dbReference type="Proteomes" id="UP000050911"/>
    </source>
</evidence>
<dbReference type="InterPro" id="IPR050396">
    <property type="entry name" value="Glycosyltr_51/Transpeptidase"/>
</dbReference>
<dbReference type="STRING" id="1302272.FC96_GL000118"/>
<feature type="transmembrane region" description="Helical" evidence="18">
    <location>
        <begin position="37"/>
        <end position="58"/>
    </location>
</feature>
<dbReference type="SUPFAM" id="SSF56601">
    <property type="entry name" value="beta-lactamase/transpeptidase-like"/>
    <property type="match status" value="1"/>
</dbReference>
<comment type="catalytic activity">
    <reaction evidence="16">
        <text>Preferential cleavage: (Ac)2-L-Lys-D-Ala-|-D-Ala. Also transpeptidation of peptidyl-alanyl moieties that are N-acyl substituents of D-alanine.</text>
        <dbReference type="EC" id="3.4.16.4"/>
    </reaction>
</comment>
<reference evidence="21 22" key="1">
    <citation type="journal article" date="2015" name="Genome Announc.">
        <title>Expanding the biotechnology potential of lactobacilli through comparative genomics of 213 strains and associated genera.</title>
        <authorList>
            <person name="Sun Z."/>
            <person name="Harris H.M."/>
            <person name="McCann A."/>
            <person name="Guo C."/>
            <person name="Argimon S."/>
            <person name="Zhang W."/>
            <person name="Yang X."/>
            <person name="Jeffery I.B."/>
            <person name="Cooney J.C."/>
            <person name="Kagawa T.F."/>
            <person name="Liu W."/>
            <person name="Song Y."/>
            <person name="Salvetti E."/>
            <person name="Wrobel A."/>
            <person name="Rasinkangas P."/>
            <person name="Parkhill J."/>
            <person name="Rea M.C."/>
            <person name="O'Sullivan O."/>
            <person name="Ritari J."/>
            <person name="Douillard F.P."/>
            <person name="Paul Ross R."/>
            <person name="Yang R."/>
            <person name="Briner A.E."/>
            <person name="Felis G.E."/>
            <person name="de Vos W.M."/>
            <person name="Barrangou R."/>
            <person name="Klaenhammer T.R."/>
            <person name="Caufield P.W."/>
            <person name="Cui Y."/>
            <person name="Zhang H."/>
            <person name="O'Toole P.W."/>
        </authorList>
    </citation>
    <scope>NUCLEOTIDE SEQUENCE [LARGE SCALE GENOMIC DNA]</scope>
    <source>
        <strain evidence="21 22">JCM 15530</strain>
    </source>
</reference>
<keyword evidence="4 21" id="KW-0121">Carboxypeptidase</keyword>
<dbReference type="EMBL" id="AZCX01000001">
    <property type="protein sequence ID" value="KRK49197.1"/>
    <property type="molecule type" value="Genomic_DNA"/>
</dbReference>
<dbReference type="InterPro" id="IPR012338">
    <property type="entry name" value="Beta-lactam/transpept-like"/>
</dbReference>
<evidence type="ECO:0000256" key="10">
    <source>
        <dbReference type="ARBA" id="ARBA00022960"/>
    </source>
</evidence>
<dbReference type="Gene3D" id="3.40.710.10">
    <property type="entry name" value="DD-peptidase/beta-lactamase superfamily"/>
    <property type="match status" value="1"/>
</dbReference>
<dbReference type="PANTHER" id="PTHR32282">
    <property type="entry name" value="BINDING PROTEIN TRANSPEPTIDASE, PUTATIVE-RELATED"/>
    <property type="match status" value="1"/>
</dbReference>
<keyword evidence="13 18" id="KW-0472">Membrane</keyword>
<dbReference type="InterPro" id="IPR001460">
    <property type="entry name" value="PCN-bd_Tpept"/>
</dbReference>
<evidence type="ECO:0000256" key="14">
    <source>
        <dbReference type="ARBA" id="ARBA00023268"/>
    </source>
</evidence>
<dbReference type="InterPro" id="IPR023346">
    <property type="entry name" value="Lysozyme-like_dom_sf"/>
</dbReference>
<dbReference type="GO" id="GO:0071555">
    <property type="term" value="P:cell wall organization"/>
    <property type="evidence" value="ECO:0007669"/>
    <property type="project" value="UniProtKB-KW"/>
</dbReference>
<dbReference type="GO" id="GO:0030288">
    <property type="term" value="C:outer membrane-bounded periplasmic space"/>
    <property type="evidence" value="ECO:0007669"/>
    <property type="project" value="TreeGrafter"/>
</dbReference>
<evidence type="ECO:0000256" key="18">
    <source>
        <dbReference type="SAM" id="Phobius"/>
    </source>
</evidence>
<dbReference type="Proteomes" id="UP000050911">
    <property type="component" value="Unassembled WGS sequence"/>
</dbReference>
<dbReference type="GO" id="GO:0009252">
    <property type="term" value="P:peptidoglycan biosynthetic process"/>
    <property type="evidence" value="ECO:0007669"/>
    <property type="project" value="UniProtKB-KW"/>
</dbReference>
<comment type="similarity">
    <text evidence="1">In the C-terminal section; belongs to the transpeptidase family.</text>
</comment>
<feature type="domain" description="Glycosyl transferase family 51" evidence="20">
    <location>
        <begin position="89"/>
        <end position="262"/>
    </location>
</feature>
<keyword evidence="14" id="KW-0511">Multifunctional enzyme</keyword>
<keyword evidence="7" id="KW-0808">Transferase</keyword>
<evidence type="ECO:0000256" key="13">
    <source>
        <dbReference type="ARBA" id="ARBA00023136"/>
    </source>
</evidence>
<dbReference type="PATRIC" id="fig|1302272.5.peg.115"/>
<dbReference type="GO" id="GO:0008360">
    <property type="term" value="P:regulation of cell shape"/>
    <property type="evidence" value="ECO:0007669"/>
    <property type="project" value="UniProtKB-KW"/>
</dbReference>
<evidence type="ECO:0000256" key="4">
    <source>
        <dbReference type="ARBA" id="ARBA00022645"/>
    </source>
</evidence>
<dbReference type="Pfam" id="PF00905">
    <property type="entry name" value="Transpeptidase"/>
    <property type="match status" value="1"/>
</dbReference>
<comment type="similarity">
    <text evidence="2">In the N-terminal section; belongs to the glycosyltransferase 51 family.</text>
</comment>
<keyword evidence="5" id="KW-0645">Protease</keyword>
<dbReference type="GO" id="GO:0008658">
    <property type="term" value="F:penicillin binding"/>
    <property type="evidence" value="ECO:0007669"/>
    <property type="project" value="InterPro"/>
</dbReference>
<dbReference type="FunFam" id="1.10.3810.10:FF:000001">
    <property type="entry name" value="Penicillin-binding protein 1A"/>
    <property type="match status" value="1"/>
</dbReference>
<evidence type="ECO:0000256" key="15">
    <source>
        <dbReference type="ARBA" id="ARBA00023316"/>
    </source>
</evidence>
<proteinExistence type="inferred from homology"/>
<dbReference type="Pfam" id="PF00912">
    <property type="entry name" value="Transgly"/>
    <property type="match status" value="1"/>
</dbReference>
<dbReference type="InterPro" id="IPR036950">
    <property type="entry name" value="PBP_transglycosylase"/>
</dbReference>
<keyword evidence="12 18" id="KW-1133">Transmembrane helix</keyword>
<dbReference type="NCBIfam" id="TIGR02074">
    <property type="entry name" value="PBP_1a_fam"/>
    <property type="match status" value="1"/>
</dbReference>
<dbReference type="SUPFAM" id="SSF53955">
    <property type="entry name" value="Lysozyme-like"/>
    <property type="match status" value="1"/>
</dbReference>
<dbReference type="InterPro" id="IPR001264">
    <property type="entry name" value="Glyco_trans_51"/>
</dbReference>
<evidence type="ECO:0000256" key="11">
    <source>
        <dbReference type="ARBA" id="ARBA00022984"/>
    </source>
</evidence>
<keyword evidence="11" id="KW-0573">Peptidoglycan synthesis</keyword>
<dbReference type="RefSeq" id="WP_082593113.1">
    <property type="nucleotide sequence ID" value="NZ_AZCX01000001.1"/>
</dbReference>
<evidence type="ECO:0000256" key="16">
    <source>
        <dbReference type="ARBA" id="ARBA00034000"/>
    </source>
</evidence>
<evidence type="ECO:0000256" key="12">
    <source>
        <dbReference type="ARBA" id="ARBA00022989"/>
    </source>
</evidence>
<dbReference type="Gene3D" id="6.20.370.110">
    <property type="match status" value="1"/>
</dbReference>
<evidence type="ECO:0000256" key="6">
    <source>
        <dbReference type="ARBA" id="ARBA00022676"/>
    </source>
</evidence>
<evidence type="ECO:0000259" key="20">
    <source>
        <dbReference type="Pfam" id="PF00912"/>
    </source>
</evidence>
<evidence type="ECO:0000256" key="17">
    <source>
        <dbReference type="ARBA" id="ARBA00049902"/>
    </source>
</evidence>
<dbReference type="GO" id="GO:0008955">
    <property type="term" value="F:peptidoglycan glycosyltransferase activity"/>
    <property type="evidence" value="ECO:0007669"/>
    <property type="project" value="UniProtKB-EC"/>
</dbReference>
<keyword evidence="3" id="KW-1003">Cell membrane</keyword>
<organism evidence="21 22">
    <name type="scientific">Secundilactobacillus kimchicus JCM 15530</name>
    <dbReference type="NCBI Taxonomy" id="1302272"/>
    <lineage>
        <taxon>Bacteria</taxon>
        <taxon>Bacillati</taxon>
        <taxon>Bacillota</taxon>
        <taxon>Bacilli</taxon>
        <taxon>Lactobacillales</taxon>
        <taxon>Lactobacillaceae</taxon>
        <taxon>Secundilactobacillus</taxon>
    </lineage>
</organism>
<evidence type="ECO:0000256" key="2">
    <source>
        <dbReference type="ARBA" id="ARBA00007739"/>
    </source>
</evidence>
<evidence type="ECO:0000256" key="8">
    <source>
        <dbReference type="ARBA" id="ARBA00022692"/>
    </source>
</evidence>
<dbReference type="GO" id="GO:0006508">
    <property type="term" value="P:proteolysis"/>
    <property type="evidence" value="ECO:0007669"/>
    <property type="project" value="UniProtKB-KW"/>
</dbReference>